<organism evidence="1">
    <name type="scientific">Amblyomma sculptum</name>
    <name type="common">Tick</name>
    <dbReference type="NCBI Taxonomy" id="1581419"/>
    <lineage>
        <taxon>Eukaryota</taxon>
        <taxon>Metazoa</taxon>
        <taxon>Ecdysozoa</taxon>
        <taxon>Arthropoda</taxon>
        <taxon>Chelicerata</taxon>
        <taxon>Arachnida</taxon>
        <taxon>Acari</taxon>
        <taxon>Parasitiformes</taxon>
        <taxon>Ixodida</taxon>
        <taxon>Ixodoidea</taxon>
        <taxon>Ixodidae</taxon>
        <taxon>Amblyomminae</taxon>
        <taxon>Amblyomma</taxon>
    </lineage>
</organism>
<reference evidence="1" key="2">
    <citation type="journal article" date="2017" name="Front. Cell. Infect. Microbiol.">
        <title>Analysis of the Salivary Gland Transcriptome of Unfed and Partially Fed Amblyomma sculptum Ticks and Descriptive Proteome of the Saliva.</title>
        <authorList>
            <person name="Esteves E."/>
            <person name="Maruyama S.R."/>
            <person name="Kawahara R."/>
            <person name="Fujita A."/>
            <person name="Martins L.A."/>
            <person name="Righi A.A."/>
            <person name="Costa F.B."/>
            <person name="Palmisano G."/>
            <person name="Labruna M.B."/>
            <person name="Sa-Nunes A."/>
            <person name="Ribeiro J.M.C."/>
            <person name="Fogaca A.C."/>
        </authorList>
    </citation>
    <scope>NUCLEOTIDE SEQUENCE</scope>
</reference>
<evidence type="ECO:0000313" key="1">
    <source>
        <dbReference type="EMBL" id="JAU00819.1"/>
    </source>
</evidence>
<dbReference type="EMBL" id="GFAA01002616">
    <property type="protein sequence ID" value="JAU00819.1"/>
    <property type="molecule type" value="mRNA"/>
</dbReference>
<dbReference type="AlphaFoldDB" id="A0A1E1XNF9"/>
<name>A0A1E1XNF9_AMBSC</name>
<protein>
    <submittedName>
        <fullName evidence="1">Putative tick transposon</fullName>
    </submittedName>
</protein>
<accession>A0A1E1XNF9</accession>
<feature type="non-terminal residue" evidence="1">
    <location>
        <position position="1"/>
    </location>
</feature>
<proteinExistence type="evidence at transcript level"/>
<sequence length="77" mass="8877">EHKRSLVNDTGSTFPLHCKTCHCTPRLDETIILDRSQDSVACELEEAIFIKRKSPDCIRNPSKELHEKELPFLESHC</sequence>
<reference evidence="1" key="1">
    <citation type="submission" date="2016-09" db="EMBL/GenBank/DDBJ databases">
        <authorList>
            <person name="Capua I."/>
            <person name="De Benedictis P."/>
            <person name="Joannis T."/>
            <person name="Lombin L.H."/>
            <person name="Cattoli G."/>
        </authorList>
    </citation>
    <scope>NUCLEOTIDE SEQUENCE</scope>
</reference>